<comment type="similarity">
    <text evidence="1">Belongs to the phD/YefM antitoxin family.</text>
</comment>
<comment type="caution">
    <text evidence="2">The sequence shown here is derived from an EMBL/GenBank/DDBJ whole genome shotgun (WGS) entry which is preliminary data.</text>
</comment>
<dbReference type="InterPro" id="IPR036165">
    <property type="entry name" value="YefM-like_sf"/>
</dbReference>
<name>A0A6L8Q3H9_9ACTN</name>
<dbReference type="RefSeq" id="WP_161127610.1">
    <property type="nucleotide sequence ID" value="NZ_CBCTOK010000013.1"/>
</dbReference>
<sequence>MPAAVPLIRPISDLRTDLNDVCAQAQETQQPIFMTKNGKASLVVIDCVAYEEQRQHERYVQKLREAEIEEKYRKETISQASLDETMERIFEVWGV</sequence>
<dbReference type="Gene3D" id="3.40.1620.10">
    <property type="entry name" value="YefM-like domain"/>
    <property type="match status" value="1"/>
</dbReference>
<dbReference type="AlphaFoldDB" id="A0A6L8Q3H9"/>
<proteinExistence type="inferred from homology"/>
<organism evidence="2 3">
    <name type="scientific">Adlercreutzia equolifaciens</name>
    <dbReference type="NCBI Taxonomy" id="446660"/>
    <lineage>
        <taxon>Bacteria</taxon>
        <taxon>Bacillati</taxon>
        <taxon>Actinomycetota</taxon>
        <taxon>Coriobacteriia</taxon>
        <taxon>Eggerthellales</taxon>
        <taxon>Eggerthellaceae</taxon>
        <taxon>Adlercreutzia</taxon>
    </lineage>
</organism>
<evidence type="ECO:0000313" key="3">
    <source>
        <dbReference type="Proteomes" id="UP000472380"/>
    </source>
</evidence>
<dbReference type="NCBIfam" id="TIGR01552">
    <property type="entry name" value="phd_fam"/>
    <property type="match status" value="1"/>
</dbReference>
<reference evidence="2 3" key="1">
    <citation type="submission" date="2019-07" db="EMBL/GenBank/DDBJ databases">
        <title>Draft genome sequence of Adlercreutzia equolifaciens IPLA 37004, a human intestinal strain that does not produces equol from daidzein.</title>
        <authorList>
            <person name="Vazquez L."/>
            <person name="Florez A.B."/>
            <person name="Mayo B."/>
        </authorList>
    </citation>
    <scope>NUCLEOTIDE SEQUENCE [LARGE SCALE GENOMIC DNA]</scope>
    <source>
        <strain evidence="2 3">IPLA 37004</strain>
    </source>
</reference>
<evidence type="ECO:0000256" key="1">
    <source>
        <dbReference type="ARBA" id="ARBA00009981"/>
    </source>
</evidence>
<gene>
    <name evidence="2" type="ORF">FM068_04230</name>
</gene>
<dbReference type="SUPFAM" id="SSF143120">
    <property type="entry name" value="YefM-like"/>
    <property type="match status" value="1"/>
</dbReference>
<evidence type="ECO:0000313" key="2">
    <source>
        <dbReference type="EMBL" id="MZG27796.1"/>
    </source>
</evidence>
<dbReference type="EMBL" id="VJNE01000006">
    <property type="protein sequence ID" value="MZG27796.1"/>
    <property type="molecule type" value="Genomic_DNA"/>
</dbReference>
<accession>A0A6L8Q3H9</accession>
<dbReference type="Proteomes" id="UP000472380">
    <property type="component" value="Unassembled WGS sequence"/>
</dbReference>
<protein>
    <submittedName>
        <fullName evidence="2">Type II toxin-antitoxin system Phd/YefM family antitoxin</fullName>
    </submittedName>
</protein>